<dbReference type="EMBL" id="CSAE01000029">
    <property type="protein sequence ID" value="COV09179.1"/>
    <property type="molecule type" value="Genomic_DNA"/>
</dbReference>
<proteinExistence type="predicted"/>
<evidence type="ECO:0000313" key="2">
    <source>
        <dbReference type="EMBL" id="COV09179.1"/>
    </source>
</evidence>
<dbReference type="Proteomes" id="UP000044938">
    <property type="component" value="Unassembled WGS sequence"/>
</dbReference>
<dbReference type="EMBL" id="CSAJ01000096">
    <property type="protein sequence ID" value="COV86436.1"/>
    <property type="molecule type" value="Genomic_DNA"/>
</dbReference>
<gene>
    <name evidence="1" type="ORF">ERS007657_03532</name>
    <name evidence="2" type="ORF">ERS007703_00499</name>
    <name evidence="3" type="ORF">ERS007720_01077</name>
</gene>
<organism evidence="2 4">
    <name type="scientific">Mycobacterium tuberculosis</name>
    <dbReference type="NCBI Taxonomy" id="1773"/>
    <lineage>
        <taxon>Bacteria</taxon>
        <taxon>Bacillati</taxon>
        <taxon>Actinomycetota</taxon>
        <taxon>Actinomycetes</taxon>
        <taxon>Mycobacteriales</taxon>
        <taxon>Mycobacteriaceae</taxon>
        <taxon>Mycobacterium</taxon>
        <taxon>Mycobacterium tuberculosis complex</taxon>
    </lineage>
</organism>
<protein>
    <submittedName>
        <fullName evidence="2">Uncharacterized protein</fullName>
    </submittedName>
</protein>
<evidence type="ECO:0000313" key="5">
    <source>
        <dbReference type="Proteomes" id="UP000044938"/>
    </source>
</evidence>
<reference evidence="4 5" key="2">
    <citation type="submission" date="2015-03" db="EMBL/GenBank/DDBJ databases">
        <authorList>
            <consortium name="Pathogen Informatics"/>
        </authorList>
    </citation>
    <scope>NUCLEOTIDE SEQUENCE [LARGE SCALE GENOMIC DNA]</scope>
    <source>
        <strain evidence="1 6">C09601061</strain>
        <strain evidence="4">K00500041</strain>
        <strain evidence="3 5">M09401471</strain>
    </source>
</reference>
<evidence type="ECO:0000313" key="3">
    <source>
        <dbReference type="EMBL" id="COV86436.1"/>
    </source>
</evidence>
<dbReference type="Proteomes" id="UP000038802">
    <property type="component" value="Unassembled WGS sequence"/>
</dbReference>
<reference evidence="2" key="1">
    <citation type="submission" date="2015-03" db="EMBL/GenBank/DDBJ databases">
        <authorList>
            <person name="Murphy D."/>
        </authorList>
    </citation>
    <scope>NUCLEOTIDE SEQUENCE [LARGE SCALE GENOMIC DNA]</scope>
    <source>
        <strain evidence="2">K00500041</strain>
    </source>
</reference>
<name>A0A0U0QLI0_MYCTX</name>
<sequence length="66" mass="7004">MVADVVVVDVVGDVVVGDVVGALSVLMLKLQPASARLSATVATAAVKCFIARSRRLDRHFRPVRSD</sequence>
<evidence type="ECO:0000313" key="4">
    <source>
        <dbReference type="Proteomes" id="UP000038802"/>
    </source>
</evidence>
<dbReference type="EMBL" id="CGCX01001740">
    <property type="protein sequence ID" value="CFS00641.1"/>
    <property type="molecule type" value="Genomic_DNA"/>
</dbReference>
<dbReference type="AlphaFoldDB" id="A0A0U0QLI0"/>
<evidence type="ECO:0000313" key="1">
    <source>
        <dbReference type="EMBL" id="CFS00641.1"/>
    </source>
</evidence>
<evidence type="ECO:0000313" key="6">
    <source>
        <dbReference type="Proteomes" id="UP000046680"/>
    </source>
</evidence>
<dbReference type="Proteomes" id="UP000046680">
    <property type="component" value="Unassembled WGS sequence"/>
</dbReference>
<accession>A0A0U0QLI0</accession>